<reference evidence="8 9" key="1">
    <citation type="submission" date="2016-11" db="EMBL/GenBank/DDBJ databases">
        <title>Comparative genomics of Acidibacillus ferroxidans species.</title>
        <authorList>
            <person name="Oliveira G."/>
            <person name="Nunes G."/>
            <person name="Oliveira R."/>
            <person name="Araujo F."/>
            <person name="Salim A."/>
            <person name="Scholte L."/>
            <person name="Morais D."/>
            <person name="Nancucheo I."/>
            <person name="Johnson D.B."/>
            <person name="Grail B."/>
            <person name="Bittencourt J."/>
            <person name="Valadares R."/>
        </authorList>
    </citation>
    <scope>NUCLEOTIDE SEQUENCE [LARGE SCALE GENOMIC DNA]</scope>
    <source>
        <strain evidence="8 9">Y002</strain>
    </source>
</reference>
<evidence type="ECO:0000256" key="1">
    <source>
        <dbReference type="ARBA" id="ARBA00022490"/>
    </source>
</evidence>
<dbReference type="GO" id="GO:0043022">
    <property type="term" value="F:ribosome binding"/>
    <property type="evidence" value="ECO:0007669"/>
    <property type="project" value="InterPro"/>
</dbReference>
<comment type="function">
    <text evidence="5">An accessory protein needed during the final step in the assembly of 30S ribosomal subunit, possibly for assembly of the head region. Essential for efficient processing of 16S rRNA. May be needed both before and after RbfA during the maturation of 16S rRNA. It has affinity for free ribosomal 30S subunits but not for 70S ribosomes.</text>
</comment>
<evidence type="ECO:0000313" key="9">
    <source>
        <dbReference type="Proteomes" id="UP000245380"/>
    </source>
</evidence>
<keyword evidence="3 5" id="KW-0698">rRNA processing</keyword>
<dbReference type="HAMAP" id="MF_00014">
    <property type="entry name" value="Ribosome_mat_RimM"/>
    <property type="match status" value="1"/>
</dbReference>
<dbReference type="EMBL" id="MPDK01000014">
    <property type="protein sequence ID" value="PWI57375.1"/>
    <property type="molecule type" value="Genomic_DNA"/>
</dbReference>
<dbReference type="Pfam" id="PF01782">
    <property type="entry name" value="RimM"/>
    <property type="match status" value="1"/>
</dbReference>
<dbReference type="Gene3D" id="2.30.30.240">
    <property type="entry name" value="PRC-barrel domain"/>
    <property type="match status" value="1"/>
</dbReference>
<name>A0A2U3D7X3_SULT2</name>
<proteinExistence type="inferred from homology"/>
<evidence type="ECO:0000256" key="2">
    <source>
        <dbReference type="ARBA" id="ARBA00022517"/>
    </source>
</evidence>
<gene>
    <name evidence="5" type="primary">rimM</name>
    <name evidence="8" type="ORF">BM613_09205</name>
</gene>
<keyword evidence="4 5" id="KW-0143">Chaperone</keyword>
<dbReference type="Proteomes" id="UP000245380">
    <property type="component" value="Unassembled WGS sequence"/>
</dbReference>
<dbReference type="InterPro" id="IPR056792">
    <property type="entry name" value="PRC_RimM"/>
</dbReference>
<dbReference type="NCBIfam" id="TIGR02273">
    <property type="entry name" value="16S_RimM"/>
    <property type="match status" value="1"/>
</dbReference>
<dbReference type="InterPro" id="IPR036976">
    <property type="entry name" value="RimM_N_sf"/>
</dbReference>
<sequence length="173" mass="19379">MDREPLYTVGVIIGTHGLKGDVKVFSRTDFPELRFVKGSKLLLVTPAENVIPVEVKSARLQGRVFVVSFFQFSTIDEVEKLRGSELKVPESELAPLPSGHYFIHELVGCEVYDDQNRRLGILHEVLTPGANDVYVVRTNEGKDLLFPAIPECILRVDVQNKQINVHVMPGLLD</sequence>
<dbReference type="GO" id="GO:0006364">
    <property type="term" value="P:rRNA processing"/>
    <property type="evidence" value="ECO:0007669"/>
    <property type="project" value="UniProtKB-UniRule"/>
</dbReference>
<comment type="domain">
    <text evidence="5">The PRC barrel domain binds ribosomal protein uS19.</text>
</comment>
<evidence type="ECO:0000256" key="4">
    <source>
        <dbReference type="ARBA" id="ARBA00023186"/>
    </source>
</evidence>
<dbReference type="AlphaFoldDB" id="A0A2U3D7X3"/>
<dbReference type="SUPFAM" id="SSF50447">
    <property type="entry name" value="Translation proteins"/>
    <property type="match status" value="1"/>
</dbReference>
<evidence type="ECO:0000259" key="6">
    <source>
        <dbReference type="Pfam" id="PF01782"/>
    </source>
</evidence>
<evidence type="ECO:0000256" key="3">
    <source>
        <dbReference type="ARBA" id="ARBA00022552"/>
    </source>
</evidence>
<feature type="domain" description="Ribosome maturation factor RimM PRC barrel" evidence="7">
    <location>
        <begin position="104"/>
        <end position="167"/>
    </location>
</feature>
<dbReference type="Gene3D" id="2.40.30.60">
    <property type="entry name" value="RimM"/>
    <property type="match status" value="1"/>
</dbReference>
<comment type="subcellular location">
    <subcellularLocation>
        <location evidence="5">Cytoplasm</location>
    </subcellularLocation>
</comment>
<feature type="domain" description="RimM N-terminal" evidence="6">
    <location>
        <begin position="8"/>
        <end position="91"/>
    </location>
</feature>
<dbReference type="GO" id="GO:0042274">
    <property type="term" value="P:ribosomal small subunit biogenesis"/>
    <property type="evidence" value="ECO:0007669"/>
    <property type="project" value="UniProtKB-UniRule"/>
</dbReference>
<dbReference type="Pfam" id="PF24986">
    <property type="entry name" value="PRC_RimM"/>
    <property type="match status" value="1"/>
</dbReference>
<protein>
    <recommendedName>
        <fullName evidence="5">Ribosome maturation factor RimM</fullName>
    </recommendedName>
</protein>
<dbReference type="InterPro" id="IPR011961">
    <property type="entry name" value="RimM"/>
</dbReference>
<keyword evidence="1 5" id="KW-0963">Cytoplasm</keyword>
<organism evidence="8 9">
    <name type="scientific">Sulfoacidibacillus thermotolerans</name>
    <name type="common">Acidibacillus sulfuroxidans</name>
    <dbReference type="NCBI Taxonomy" id="1765684"/>
    <lineage>
        <taxon>Bacteria</taxon>
        <taxon>Bacillati</taxon>
        <taxon>Bacillota</taxon>
        <taxon>Bacilli</taxon>
        <taxon>Bacillales</taxon>
        <taxon>Alicyclobacillaceae</taxon>
        <taxon>Sulfoacidibacillus</taxon>
    </lineage>
</organism>
<dbReference type="InterPro" id="IPR009000">
    <property type="entry name" value="Transl_B-barrel_sf"/>
</dbReference>
<dbReference type="PANTHER" id="PTHR33692">
    <property type="entry name" value="RIBOSOME MATURATION FACTOR RIMM"/>
    <property type="match status" value="1"/>
</dbReference>
<dbReference type="SUPFAM" id="SSF50346">
    <property type="entry name" value="PRC-barrel domain"/>
    <property type="match status" value="1"/>
</dbReference>
<dbReference type="GO" id="GO:0005840">
    <property type="term" value="C:ribosome"/>
    <property type="evidence" value="ECO:0007669"/>
    <property type="project" value="InterPro"/>
</dbReference>
<keyword evidence="2 5" id="KW-0690">Ribosome biogenesis</keyword>
<accession>A0A2U3D7X3</accession>
<evidence type="ECO:0000313" key="8">
    <source>
        <dbReference type="EMBL" id="PWI57375.1"/>
    </source>
</evidence>
<dbReference type="InterPro" id="IPR011033">
    <property type="entry name" value="PRC_barrel-like_sf"/>
</dbReference>
<dbReference type="PANTHER" id="PTHR33692:SF1">
    <property type="entry name" value="RIBOSOME MATURATION FACTOR RIMM"/>
    <property type="match status" value="1"/>
</dbReference>
<dbReference type="InterPro" id="IPR002676">
    <property type="entry name" value="RimM_N"/>
</dbReference>
<keyword evidence="9" id="KW-1185">Reference proteome</keyword>
<comment type="subunit">
    <text evidence="5">Binds ribosomal protein uS19.</text>
</comment>
<comment type="similarity">
    <text evidence="5">Belongs to the RimM family.</text>
</comment>
<evidence type="ECO:0000259" key="7">
    <source>
        <dbReference type="Pfam" id="PF24986"/>
    </source>
</evidence>
<comment type="caution">
    <text evidence="8">The sequence shown here is derived from an EMBL/GenBank/DDBJ whole genome shotgun (WGS) entry which is preliminary data.</text>
</comment>
<evidence type="ECO:0000256" key="5">
    <source>
        <dbReference type="HAMAP-Rule" id="MF_00014"/>
    </source>
</evidence>
<dbReference type="GO" id="GO:0005737">
    <property type="term" value="C:cytoplasm"/>
    <property type="evidence" value="ECO:0007669"/>
    <property type="project" value="UniProtKB-SubCell"/>
</dbReference>